<dbReference type="RefSeq" id="WP_183319085.1">
    <property type="nucleotide sequence ID" value="NZ_JACIEN010000013.1"/>
</dbReference>
<dbReference type="PANTHER" id="PTHR39624">
    <property type="entry name" value="PROTEIN INVOLVED IN RIMO-MEDIATED BETA-METHYLTHIOLATION OF RIBOSOMAL PROTEIN S12 YCAO"/>
    <property type="match status" value="1"/>
</dbReference>
<organism evidence="1 2">
    <name type="scientific">Chelatococcus caeni</name>
    <dbReference type="NCBI Taxonomy" id="1348468"/>
    <lineage>
        <taxon>Bacteria</taxon>
        <taxon>Pseudomonadati</taxon>
        <taxon>Pseudomonadota</taxon>
        <taxon>Alphaproteobacteria</taxon>
        <taxon>Hyphomicrobiales</taxon>
        <taxon>Chelatococcaceae</taxon>
        <taxon>Chelatococcus</taxon>
    </lineage>
</organism>
<gene>
    <name evidence="1" type="ORF">GGR16_005235</name>
</gene>
<dbReference type="Proteomes" id="UP000577362">
    <property type="component" value="Unassembled WGS sequence"/>
</dbReference>
<reference evidence="1 2" key="1">
    <citation type="submission" date="2020-08" db="EMBL/GenBank/DDBJ databases">
        <title>Genomic Encyclopedia of Type Strains, Phase IV (KMG-IV): sequencing the most valuable type-strain genomes for metagenomic binning, comparative biology and taxonomic classification.</title>
        <authorList>
            <person name="Goeker M."/>
        </authorList>
    </citation>
    <scope>NUCLEOTIDE SEQUENCE [LARGE SCALE GENOMIC DNA]</scope>
    <source>
        <strain evidence="1 2">DSM 103737</strain>
    </source>
</reference>
<dbReference type="Gene3D" id="3.30.300.20">
    <property type="match status" value="1"/>
</dbReference>
<dbReference type="EMBL" id="JACIEN010000013">
    <property type="protein sequence ID" value="MBB4020170.1"/>
    <property type="molecule type" value="Genomic_DNA"/>
</dbReference>
<evidence type="ECO:0000313" key="1">
    <source>
        <dbReference type="EMBL" id="MBB4020170.1"/>
    </source>
</evidence>
<dbReference type="InterPro" id="IPR003718">
    <property type="entry name" value="OsmC/Ohr_fam"/>
</dbReference>
<dbReference type="InterPro" id="IPR036102">
    <property type="entry name" value="OsmC/Ohrsf"/>
</dbReference>
<dbReference type="InterPro" id="IPR015946">
    <property type="entry name" value="KH_dom-like_a/b"/>
</dbReference>
<dbReference type="PANTHER" id="PTHR39624:SF2">
    <property type="entry name" value="OSMC-LIKE PROTEIN"/>
    <property type="match status" value="1"/>
</dbReference>
<dbReference type="AlphaFoldDB" id="A0A840C510"/>
<sequence length="145" mass="15502">MSVTTDRNIVHIEESGHGPYGQFVSIGHHVLGADEPQALGGEDTGPDPFEFVMAGLGACTAMTIRMYASRKNWPLENVQVSVQHVRATGVSSDTRPHAMERRIVLVGPLTDEQRDALIKIAQKCPVGLALEAGIEVLTVEASGVS</sequence>
<comment type="caution">
    <text evidence="1">The sequence shown here is derived from an EMBL/GenBank/DDBJ whole genome shotgun (WGS) entry which is preliminary data.</text>
</comment>
<accession>A0A840C510</accession>
<protein>
    <submittedName>
        <fullName evidence="1">Putative redox protein</fullName>
    </submittedName>
</protein>
<name>A0A840C510_9HYPH</name>
<dbReference type="Pfam" id="PF02566">
    <property type="entry name" value="OsmC"/>
    <property type="match status" value="1"/>
</dbReference>
<proteinExistence type="predicted"/>
<evidence type="ECO:0000313" key="2">
    <source>
        <dbReference type="Proteomes" id="UP000577362"/>
    </source>
</evidence>
<keyword evidence="2" id="KW-1185">Reference proteome</keyword>
<dbReference type="SUPFAM" id="SSF82784">
    <property type="entry name" value="OsmC-like"/>
    <property type="match status" value="1"/>
</dbReference>